<protein>
    <submittedName>
        <fullName evidence="4">RAD2</fullName>
    </submittedName>
</protein>
<dbReference type="Gene3D" id="3.40.50.1010">
    <property type="entry name" value="5'-nuclease"/>
    <property type="match status" value="1"/>
</dbReference>
<dbReference type="Pfam" id="PF00752">
    <property type="entry name" value="XPG_N"/>
    <property type="match status" value="1"/>
</dbReference>
<dbReference type="VEuPathDB" id="MicrosporidiaDB:HERIO_1678"/>
<dbReference type="SMART" id="SM00485">
    <property type="entry name" value="XPGN"/>
    <property type="match status" value="1"/>
</dbReference>
<keyword evidence="2" id="KW-0460">Magnesium</keyword>
<dbReference type="VEuPathDB" id="MicrosporidiaDB:A0H76_80"/>
<dbReference type="PANTHER" id="PTHR11081:SF9">
    <property type="entry name" value="FLAP ENDONUCLEASE 1"/>
    <property type="match status" value="1"/>
</dbReference>
<evidence type="ECO:0000313" key="5">
    <source>
        <dbReference type="Proteomes" id="UP000192501"/>
    </source>
</evidence>
<dbReference type="PRINTS" id="PR00853">
    <property type="entry name" value="XPGRADSUPER"/>
</dbReference>
<evidence type="ECO:0000256" key="1">
    <source>
        <dbReference type="ARBA" id="ARBA00022723"/>
    </source>
</evidence>
<dbReference type="InterPro" id="IPR006085">
    <property type="entry name" value="XPG_DNA_repair_N"/>
</dbReference>
<dbReference type="GO" id="GO:0046872">
    <property type="term" value="F:metal ion binding"/>
    <property type="evidence" value="ECO:0007669"/>
    <property type="project" value="UniProtKB-KW"/>
</dbReference>
<dbReference type="PANTHER" id="PTHR11081">
    <property type="entry name" value="FLAP ENDONUCLEASE FAMILY MEMBER"/>
    <property type="match status" value="1"/>
</dbReference>
<dbReference type="GO" id="GO:0017108">
    <property type="term" value="F:5'-flap endonuclease activity"/>
    <property type="evidence" value="ECO:0007669"/>
    <property type="project" value="TreeGrafter"/>
</dbReference>
<dbReference type="InterPro" id="IPR006084">
    <property type="entry name" value="XPG/Rad2"/>
</dbReference>
<organism evidence="4 5">
    <name type="scientific">Hepatospora eriocheir</name>
    <dbReference type="NCBI Taxonomy" id="1081669"/>
    <lineage>
        <taxon>Eukaryota</taxon>
        <taxon>Fungi</taxon>
        <taxon>Fungi incertae sedis</taxon>
        <taxon>Microsporidia</taxon>
        <taxon>Hepatosporidae</taxon>
        <taxon>Hepatospora</taxon>
    </lineage>
</organism>
<evidence type="ECO:0000313" key="4">
    <source>
        <dbReference type="EMBL" id="ORD99840.1"/>
    </source>
</evidence>
<dbReference type="EMBL" id="LTAI01000104">
    <property type="protein sequence ID" value="ORD99840.1"/>
    <property type="molecule type" value="Genomic_DNA"/>
</dbReference>
<gene>
    <name evidence="4" type="primary">RAD2</name>
    <name evidence="4" type="ORF">A0H76_80</name>
</gene>
<feature type="domain" description="XPG N-terminal" evidence="3">
    <location>
        <begin position="1"/>
        <end position="94"/>
    </location>
</feature>
<dbReference type="AlphaFoldDB" id="A0A1X0QJ93"/>
<proteinExistence type="predicted"/>
<accession>A0A1X0QJ93</accession>
<comment type="caution">
    <text evidence="4">The sequence shown here is derived from an EMBL/GenBank/DDBJ whole genome shotgun (WGS) entry which is preliminary data.</text>
</comment>
<name>A0A1X0QJ93_9MICR</name>
<reference evidence="4 5" key="1">
    <citation type="journal article" date="2017" name="Environ. Microbiol.">
        <title>Decay of the glycolytic pathway and adaptation to intranuclear parasitism within Enterocytozoonidae microsporidia.</title>
        <authorList>
            <person name="Wiredu Boakye D."/>
            <person name="Jaroenlak P."/>
            <person name="Prachumwat A."/>
            <person name="Williams T.A."/>
            <person name="Bateman K.S."/>
            <person name="Itsathitphaisarn O."/>
            <person name="Sritunyalucksana K."/>
            <person name="Paszkiewicz K.H."/>
            <person name="Moore K.A."/>
            <person name="Stentiford G.D."/>
            <person name="Williams B.A."/>
        </authorList>
    </citation>
    <scope>NUCLEOTIDE SEQUENCE [LARGE SCALE GENOMIC DNA]</scope>
    <source>
        <strain evidence="5">canceri</strain>
    </source>
</reference>
<sequence length="153" mass="17971">MGVKNLWKIVNNFGNDVNQLQNKKLTVDTSIWIHQILNSYIVDDNSTANIYSFFIKRIIRLLYNNIDPIFIFDGSFPELKKNTIRERKEANQKIEEAKILQGIKENKKCIICNKKLRICEHGSQIRKDILDKVDVDAEIKMETHDYNWGEVSE</sequence>
<dbReference type="InterPro" id="IPR029060">
    <property type="entry name" value="PIN-like_dom_sf"/>
</dbReference>
<dbReference type="SUPFAM" id="SSF88723">
    <property type="entry name" value="PIN domain-like"/>
    <property type="match status" value="1"/>
</dbReference>
<evidence type="ECO:0000259" key="3">
    <source>
        <dbReference type="SMART" id="SM00485"/>
    </source>
</evidence>
<dbReference type="Proteomes" id="UP000192501">
    <property type="component" value="Unassembled WGS sequence"/>
</dbReference>
<keyword evidence="1" id="KW-0479">Metal-binding</keyword>
<evidence type="ECO:0000256" key="2">
    <source>
        <dbReference type="ARBA" id="ARBA00022842"/>
    </source>
</evidence>